<dbReference type="PANTHER" id="PTHR33392">
    <property type="entry name" value="POLYISOPRENYL-TEICHOIC ACID--PEPTIDOGLYCAN TEICHOIC ACID TRANSFERASE TAGU"/>
    <property type="match status" value="1"/>
</dbReference>
<feature type="domain" description="Cell envelope-related transcriptional attenuator" evidence="3">
    <location>
        <begin position="72"/>
        <end position="232"/>
    </location>
</feature>
<evidence type="ECO:0000313" key="5">
    <source>
        <dbReference type="Proteomes" id="UP000070326"/>
    </source>
</evidence>
<dbReference type="Gene3D" id="3.40.630.190">
    <property type="entry name" value="LCP protein"/>
    <property type="match status" value="1"/>
</dbReference>
<dbReference type="Proteomes" id="UP000070326">
    <property type="component" value="Unassembled WGS sequence"/>
</dbReference>
<feature type="transmembrane region" description="Helical" evidence="2">
    <location>
        <begin position="7"/>
        <end position="27"/>
    </location>
</feature>
<dbReference type="STRING" id="1261.HMPREF3195_00023"/>
<dbReference type="eggNOG" id="COG1316">
    <property type="taxonomic scope" value="Bacteria"/>
</dbReference>
<proteinExistence type="inferred from homology"/>
<accession>A0A135YZJ5</accession>
<protein>
    <submittedName>
        <fullName evidence="4">Cell envelope-like function transcriptional attenuator common domain protein</fullName>
    </submittedName>
</protein>
<name>A0A135YZJ5_9FIRM</name>
<dbReference type="PATRIC" id="fig|1261.3.peg.474"/>
<dbReference type="AlphaFoldDB" id="A0A135YZJ5"/>
<evidence type="ECO:0000256" key="2">
    <source>
        <dbReference type="SAM" id="Phobius"/>
    </source>
</evidence>
<evidence type="ECO:0000256" key="1">
    <source>
        <dbReference type="ARBA" id="ARBA00006068"/>
    </source>
</evidence>
<keyword evidence="2" id="KW-1133">Transmembrane helix</keyword>
<keyword evidence="2" id="KW-0812">Transmembrane</keyword>
<dbReference type="GeneID" id="79842776"/>
<comment type="caution">
    <text evidence="4">The sequence shown here is derived from an EMBL/GenBank/DDBJ whole genome shotgun (WGS) entry which is preliminary data.</text>
</comment>
<evidence type="ECO:0000259" key="3">
    <source>
        <dbReference type="Pfam" id="PF03816"/>
    </source>
</evidence>
<dbReference type="EMBL" id="LSQZ01000001">
    <property type="protein sequence ID" value="KXI14834.1"/>
    <property type="molecule type" value="Genomic_DNA"/>
</dbReference>
<keyword evidence="2" id="KW-0472">Membrane</keyword>
<dbReference type="Pfam" id="PF03816">
    <property type="entry name" value="LytR_cpsA_psr"/>
    <property type="match status" value="1"/>
</dbReference>
<dbReference type="InterPro" id="IPR050922">
    <property type="entry name" value="LytR/CpsA/Psr_CW_biosynth"/>
</dbReference>
<dbReference type="PANTHER" id="PTHR33392:SF6">
    <property type="entry name" value="POLYISOPRENYL-TEICHOIC ACID--PEPTIDOGLYCAN TEICHOIC ACID TRANSFERASE TAGU"/>
    <property type="match status" value="1"/>
</dbReference>
<organism evidence="4 5">
    <name type="scientific">Peptostreptococcus anaerobius</name>
    <dbReference type="NCBI Taxonomy" id="1261"/>
    <lineage>
        <taxon>Bacteria</taxon>
        <taxon>Bacillati</taxon>
        <taxon>Bacillota</taxon>
        <taxon>Clostridia</taxon>
        <taxon>Peptostreptococcales</taxon>
        <taxon>Peptostreptococcaceae</taxon>
        <taxon>Peptostreptococcus</taxon>
    </lineage>
</organism>
<reference evidence="4 5" key="1">
    <citation type="submission" date="2016-02" db="EMBL/GenBank/DDBJ databases">
        <authorList>
            <person name="Wen L."/>
            <person name="He K."/>
            <person name="Yang H."/>
        </authorList>
    </citation>
    <scope>NUCLEOTIDE SEQUENCE [LARGE SCALE GENOMIC DNA]</scope>
    <source>
        <strain evidence="4 5">MJR8628A</strain>
    </source>
</reference>
<dbReference type="RefSeq" id="WP_002843835.1">
    <property type="nucleotide sequence ID" value="NZ_CAXUJS010000015.1"/>
</dbReference>
<dbReference type="InterPro" id="IPR004474">
    <property type="entry name" value="LytR_CpsA_psr"/>
</dbReference>
<gene>
    <name evidence="4" type="ORF">HMPREF3195_00023</name>
</gene>
<comment type="similarity">
    <text evidence="1">Belongs to the LytR/CpsA/Psr (LCP) family.</text>
</comment>
<evidence type="ECO:0000313" key="4">
    <source>
        <dbReference type="EMBL" id="KXI14834.1"/>
    </source>
</evidence>
<sequence length="322" mass="36603">MKTLRRIIKLLLVMVIVIPIIAYFLTFKISGVIHDKNIDTSSLTEYSHSHKDGIKNILIMGSDARPGDKVSRSDSLMIMSIDSIHDDVKITSLARDTLVNIDDHGKSKLTHAYAFGKEKLLIKTVEDNFDIDIDDFVAIDFKSFMAIIDAVGGVTVEVKDHDINELNKFIPETYSWDTRQDKGDMQLVKSSGIQKLNGYQALSFARIRHNDSAFGRDNRQRMILSSLMKELKATSKFKYLSILKTAAPYITTNMDTMKLIKYGLSIMTKDISNIKQMEFPLVDNPKYTTSGIYGSHGWVIRFDPTSVSFLKDFIYNDIDYKN</sequence>
<dbReference type="NCBIfam" id="TIGR00350">
    <property type="entry name" value="lytR_cpsA_psr"/>
    <property type="match status" value="1"/>
</dbReference>